<dbReference type="Pfam" id="PF12006">
    <property type="entry name" value="DUF3500"/>
    <property type="match status" value="1"/>
</dbReference>
<dbReference type="InterPro" id="IPR021889">
    <property type="entry name" value="DUF3500"/>
</dbReference>
<organism evidence="1 2">
    <name type="scientific">Dactylonectria estremocensis</name>
    <dbReference type="NCBI Taxonomy" id="1079267"/>
    <lineage>
        <taxon>Eukaryota</taxon>
        <taxon>Fungi</taxon>
        <taxon>Dikarya</taxon>
        <taxon>Ascomycota</taxon>
        <taxon>Pezizomycotina</taxon>
        <taxon>Sordariomycetes</taxon>
        <taxon>Hypocreomycetidae</taxon>
        <taxon>Hypocreales</taxon>
        <taxon>Nectriaceae</taxon>
        <taxon>Dactylonectria</taxon>
    </lineage>
</organism>
<gene>
    <name evidence="1" type="ORF">B0J13DRAFT_526814</name>
</gene>
<proteinExistence type="predicted"/>
<comment type="caution">
    <text evidence="1">The sequence shown here is derived from an EMBL/GenBank/DDBJ whole genome shotgun (WGS) entry which is preliminary data.</text>
</comment>
<evidence type="ECO:0000313" key="1">
    <source>
        <dbReference type="EMBL" id="KAH7141574.1"/>
    </source>
</evidence>
<accession>A0A9P9J563</accession>
<evidence type="ECO:0000313" key="2">
    <source>
        <dbReference type="Proteomes" id="UP000717696"/>
    </source>
</evidence>
<protein>
    <submittedName>
        <fullName evidence="1">Uncharacterized protein</fullName>
    </submittedName>
</protein>
<dbReference type="PANTHER" id="PTHR37489:SF1">
    <property type="entry name" value="DUF3500 DOMAIN-CONTAINING PROTEIN"/>
    <property type="match status" value="1"/>
</dbReference>
<sequence>MRVLLLLKWKKWCNPEIIIHDLGLRLEYLRQAFFISGTPLEQEPWEFIFFSYYLVLNIFIIRSQMTIGLAFIGAEPNIIDLGPDAGTELCTKEAALGLHLMQSLGAELQRKAQIYCEMHDLGMPPSRWNFADQDNRIIPYEGVIATFITDQQQSALLSIAAAFLELLPKQPLKHRLRQIHEHLSETYFS</sequence>
<dbReference type="PANTHER" id="PTHR37489">
    <property type="entry name" value="DUF3500 DOMAIN-CONTAINING PROTEIN"/>
    <property type="match status" value="1"/>
</dbReference>
<keyword evidence="2" id="KW-1185">Reference proteome</keyword>
<dbReference type="EMBL" id="JAGMUU010000012">
    <property type="protein sequence ID" value="KAH7141574.1"/>
    <property type="molecule type" value="Genomic_DNA"/>
</dbReference>
<dbReference type="AlphaFoldDB" id="A0A9P9J563"/>
<reference evidence="1" key="1">
    <citation type="journal article" date="2021" name="Nat. Commun.">
        <title>Genetic determinants of endophytism in the Arabidopsis root mycobiome.</title>
        <authorList>
            <person name="Mesny F."/>
            <person name="Miyauchi S."/>
            <person name="Thiergart T."/>
            <person name="Pickel B."/>
            <person name="Atanasova L."/>
            <person name="Karlsson M."/>
            <person name="Huettel B."/>
            <person name="Barry K.W."/>
            <person name="Haridas S."/>
            <person name="Chen C."/>
            <person name="Bauer D."/>
            <person name="Andreopoulos W."/>
            <person name="Pangilinan J."/>
            <person name="LaButti K."/>
            <person name="Riley R."/>
            <person name="Lipzen A."/>
            <person name="Clum A."/>
            <person name="Drula E."/>
            <person name="Henrissat B."/>
            <person name="Kohler A."/>
            <person name="Grigoriev I.V."/>
            <person name="Martin F.M."/>
            <person name="Hacquard S."/>
        </authorList>
    </citation>
    <scope>NUCLEOTIDE SEQUENCE</scope>
    <source>
        <strain evidence="1">MPI-CAGE-AT-0021</strain>
    </source>
</reference>
<dbReference type="OrthoDB" id="4539697at2759"/>
<dbReference type="Proteomes" id="UP000717696">
    <property type="component" value="Unassembled WGS sequence"/>
</dbReference>
<name>A0A9P9J563_9HYPO</name>